<dbReference type="InterPro" id="IPR036365">
    <property type="entry name" value="PGBD-like_sf"/>
</dbReference>
<evidence type="ECO:0000259" key="1">
    <source>
        <dbReference type="Pfam" id="PF08924"/>
    </source>
</evidence>
<gene>
    <name evidence="2" type="ORF">ACFQGL_09970</name>
</gene>
<dbReference type="Gene3D" id="3.20.20.80">
    <property type="entry name" value="Glycosidases"/>
    <property type="match status" value="1"/>
</dbReference>
<protein>
    <submittedName>
        <fullName evidence="2">Glycoside hydrolase domain-containing protein</fullName>
    </submittedName>
</protein>
<dbReference type="Proteomes" id="UP001596226">
    <property type="component" value="Unassembled WGS sequence"/>
</dbReference>
<name>A0ABW1H5I6_9ACTN</name>
<dbReference type="RefSeq" id="WP_377508822.1">
    <property type="nucleotide sequence ID" value="NZ_JBHSQS010000005.1"/>
</dbReference>
<feature type="domain" description="Rv2525c-like glycoside hydrolase-like" evidence="1">
    <location>
        <begin position="292"/>
        <end position="475"/>
    </location>
</feature>
<accession>A0ABW1H5I6</accession>
<sequence>MPNYNPCPENGQTGWSTMYSLTRALQHELGITALSDAFGPTTMSRLTALGDIGPDTSNGNIVNIVQHALFCKGYWGGDGDGVYGVETASAIAQLKAHAGLDASNTDVQPKVFKSLLTMDAYVLLSGGRDEVRNIQRWLNGRYLNKSTFFIGPCDGHYSRDVQQALMKAIQYEVGIPPDQANGNFGPATQQGLRDHPVAQGSSGIFVQLFSAACVFNGVVVSGTGSYNTSFKSVFDAALTTYVNEFQRFSALTVSGRGDYQTWAQLLVSTGDPDRPASACDTRYHISEARARALVGSGYYVVGRYLDEDEPKDLQKEIQPGELNAIFRGGMRMFPISQYDGRGIEDFTYSQGYNHAQRAHARALGYGFNRGTVIYFAVDYDATDEEITSNIIPYFRGVQAALSSQGKRYLAGVYGSRNVCSRVSDETYARYSFVSGMSWGFSGNLGFSMPGNWSFNQIKEFRYTTGSDSFDLDRNVHRPFGDPGVGAENVGATGTPIEQFLTYIDQLQAVATSYGGGNANRLVLDYLRYPVYDGETSGWNTLLDTTGVDRNWVSYAQANTPPRQPIFIDPGYGIEINVDHLAATACAVYAKGSGGLNPNGSAGWRGDFGGWGGDLTTFYAEWWRNEDEYASGYAFCMDRLAKINVQSSFSFGDFIEDVDGYLLGMALRGGSTVKAVLRGHLGGTGYLTRFRQFHTRRYNGSNADATTAARTLLCGTGDLVTDGLRTAAIQLTTAGALPPHLMPASKLNPFLQGYVDTLQNLVNQDARTARERAARR</sequence>
<proteinExistence type="predicted"/>
<keyword evidence="2" id="KW-0378">Hydrolase</keyword>
<dbReference type="GO" id="GO:0016787">
    <property type="term" value="F:hydrolase activity"/>
    <property type="evidence" value="ECO:0007669"/>
    <property type="project" value="UniProtKB-KW"/>
</dbReference>
<keyword evidence="3" id="KW-1185">Reference proteome</keyword>
<dbReference type="Pfam" id="PF08924">
    <property type="entry name" value="Rv2525c_GlyHyd-like"/>
    <property type="match status" value="1"/>
</dbReference>
<comment type="caution">
    <text evidence="2">The sequence shown here is derived from an EMBL/GenBank/DDBJ whole genome shotgun (WGS) entry which is preliminary data.</text>
</comment>
<reference evidence="3" key="1">
    <citation type="journal article" date="2019" name="Int. J. Syst. Evol. Microbiol.">
        <title>The Global Catalogue of Microorganisms (GCM) 10K type strain sequencing project: providing services to taxonomists for standard genome sequencing and annotation.</title>
        <authorList>
            <consortium name="The Broad Institute Genomics Platform"/>
            <consortium name="The Broad Institute Genome Sequencing Center for Infectious Disease"/>
            <person name="Wu L."/>
            <person name="Ma J."/>
        </authorList>
    </citation>
    <scope>NUCLEOTIDE SEQUENCE [LARGE SCALE GENOMIC DNA]</scope>
    <source>
        <strain evidence="3">CGMCC 4.7144</strain>
    </source>
</reference>
<dbReference type="InterPro" id="IPR015020">
    <property type="entry name" value="Rv2525c-like_Glyco_Hydro-like"/>
</dbReference>
<dbReference type="InterPro" id="IPR036366">
    <property type="entry name" value="PGBDSf"/>
</dbReference>
<organism evidence="2 3">
    <name type="scientific">Micromonospora vulcania</name>
    <dbReference type="NCBI Taxonomy" id="1441873"/>
    <lineage>
        <taxon>Bacteria</taxon>
        <taxon>Bacillati</taxon>
        <taxon>Actinomycetota</taxon>
        <taxon>Actinomycetes</taxon>
        <taxon>Micromonosporales</taxon>
        <taxon>Micromonosporaceae</taxon>
        <taxon>Micromonospora</taxon>
    </lineage>
</organism>
<evidence type="ECO:0000313" key="2">
    <source>
        <dbReference type="EMBL" id="MFC5923667.1"/>
    </source>
</evidence>
<evidence type="ECO:0000313" key="3">
    <source>
        <dbReference type="Proteomes" id="UP001596226"/>
    </source>
</evidence>
<dbReference type="Gene3D" id="1.10.101.10">
    <property type="entry name" value="PGBD-like superfamily/PGBD"/>
    <property type="match status" value="1"/>
</dbReference>
<dbReference type="EMBL" id="JBHSQS010000005">
    <property type="protein sequence ID" value="MFC5923667.1"/>
    <property type="molecule type" value="Genomic_DNA"/>
</dbReference>
<dbReference type="InterPro" id="IPR017853">
    <property type="entry name" value="GH"/>
</dbReference>
<dbReference type="SUPFAM" id="SSF51445">
    <property type="entry name" value="(Trans)glycosidases"/>
    <property type="match status" value="1"/>
</dbReference>
<dbReference type="SUPFAM" id="SSF47090">
    <property type="entry name" value="PGBD-like"/>
    <property type="match status" value="2"/>
</dbReference>
<dbReference type="CDD" id="cd06418">
    <property type="entry name" value="GH25_BacA-like"/>
    <property type="match status" value="1"/>
</dbReference>